<dbReference type="KEGG" id="pdh:B9T62_22950"/>
<dbReference type="AlphaFoldDB" id="A0A2Z2KS79"/>
<proteinExistence type="predicted"/>
<sequence length="78" mass="9032">MHESIRLLCDLIEAPPQEQIILQSLIEEYGFHNFWDQLEEEEFSDDLKNKLQAVKKILNALELGPSPERSESDGPRLP</sequence>
<accession>A0A2Z2KS79</accession>
<name>A0A2Z2KS79_9BACL</name>
<reference evidence="1 2" key="1">
    <citation type="submission" date="2017-06" db="EMBL/GenBank/DDBJ databases">
        <title>Complete genome sequence of Paenibacillus donghaensis KCTC 13049T isolated from East Sea sediment, South Korea.</title>
        <authorList>
            <person name="Jung B.K."/>
            <person name="Hong S.-J."/>
            <person name="Shin J.-H."/>
        </authorList>
    </citation>
    <scope>NUCLEOTIDE SEQUENCE [LARGE SCALE GENOMIC DNA]</scope>
    <source>
        <strain evidence="1 2">KCTC 13049</strain>
    </source>
</reference>
<dbReference type="RefSeq" id="WP_087917401.1">
    <property type="nucleotide sequence ID" value="NZ_CP021780.1"/>
</dbReference>
<dbReference type="Proteomes" id="UP000249890">
    <property type="component" value="Chromosome"/>
</dbReference>
<gene>
    <name evidence="1" type="ORF">B9T62_22950</name>
</gene>
<protein>
    <submittedName>
        <fullName evidence="1">Uncharacterized protein</fullName>
    </submittedName>
</protein>
<dbReference type="EMBL" id="CP021780">
    <property type="protein sequence ID" value="ASA23411.1"/>
    <property type="molecule type" value="Genomic_DNA"/>
</dbReference>
<keyword evidence="2" id="KW-1185">Reference proteome</keyword>
<evidence type="ECO:0000313" key="1">
    <source>
        <dbReference type="EMBL" id="ASA23411.1"/>
    </source>
</evidence>
<evidence type="ECO:0000313" key="2">
    <source>
        <dbReference type="Proteomes" id="UP000249890"/>
    </source>
</evidence>
<organism evidence="1 2">
    <name type="scientific">Paenibacillus donghaensis</name>
    <dbReference type="NCBI Taxonomy" id="414771"/>
    <lineage>
        <taxon>Bacteria</taxon>
        <taxon>Bacillati</taxon>
        <taxon>Bacillota</taxon>
        <taxon>Bacilli</taxon>
        <taxon>Bacillales</taxon>
        <taxon>Paenibacillaceae</taxon>
        <taxon>Paenibacillus</taxon>
    </lineage>
</organism>